<organism evidence="2 3">
    <name type="scientific">Enterobacter cloacae</name>
    <dbReference type="NCBI Taxonomy" id="550"/>
    <lineage>
        <taxon>Bacteria</taxon>
        <taxon>Pseudomonadati</taxon>
        <taxon>Pseudomonadota</taxon>
        <taxon>Gammaproteobacteria</taxon>
        <taxon>Enterobacterales</taxon>
        <taxon>Enterobacteriaceae</taxon>
        <taxon>Enterobacter</taxon>
        <taxon>Enterobacter cloacae complex</taxon>
    </lineage>
</organism>
<keyword evidence="1" id="KW-1133">Transmembrane helix</keyword>
<gene>
    <name evidence="2" type="ORF">DM877_14615</name>
</gene>
<comment type="caution">
    <text evidence="2">The sequence shown here is derived from an EMBL/GenBank/DDBJ whole genome shotgun (WGS) entry which is preliminary data.</text>
</comment>
<feature type="transmembrane region" description="Helical" evidence="1">
    <location>
        <begin position="9"/>
        <end position="28"/>
    </location>
</feature>
<protein>
    <submittedName>
        <fullName evidence="2">Uncharacterized protein</fullName>
    </submittedName>
</protein>
<keyword evidence="1" id="KW-0812">Transmembrane</keyword>
<evidence type="ECO:0000256" key="1">
    <source>
        <dbReference type="SAM" id="Phobius"/>
    </source>
</evidence>
<reference evidence="2 3" key="1">
    <citation type="submission" date="2018-06" db="EMBL/GenBank/DDBJ databases">
        <title>Carbapenemase-producing Enterobacteriaceae present in wastewater treatment plant effluent and nearby surface waters in the US.</title>
        <authorList>
            <person name="Mathys D.A."/>
            <person name="Mollenkopf D.F."/>
            <person name="Feicht S.M."/>
            <person name="Adams R.J."/>
            <person name="Albers A.L."/>
            <person name="Grooters S.V."/>
            <person name="Stuever D.M."/>
            <person name="Daniels J.B."/>
            <person name="Wittum T.E."/>
        </authorList>
    </citation>
    <scope>NUCLEOTIDE SEQUENCE [LARGE SCALE GENOMIC DNA]</scope>
    <source>
        <strain evidence="2 3">GEO_4_Eff_A</strain>
    </source>
</reference>
<keyword evidence="1" id="KW-0472">Membrane</keyword>
<dbReference type="EMBL" id="QJSL01000013">
    <property type="protein sequence ID" value="RXW28249.1"/>
    <property type="molecule type" value="Genomic_DNA"/>
</dbReference>
<name>A0A4Q2E5V7_ENTCL</name>
<proteinExistence type="predicted"/>
<dbReference type="Proteomes" id="UP000290875">
    <property type="component" value="Unassembled WGS sequence"/>
</dbReference>
<evidence type="ECO:0000313" key="3">
    <source>
        <dbReference type="Proteomes" id="UP000290875"/>
    </source>
</evidence>
<dbReference type="RefSeq" id="WP_129324576.1">
    <property type="nucleotide sequence ID" value="NZ_QJSL01000013.1"/>
</dbReference>
<sequence length="135" mass="15084">MPFKTAIKWIHRLVTVSLLALVIGFLWLNHQPSQQKSDELQRVYKLSDSVWLYMTVNNQGGATVPTIYRYYLSGEISGNDADVIHQLAMKHPVIEGTGTITTASMDTNGEVKITYSGKVISIQDNISNLRFSVTP</sequence>
<evidence type="ECO:0000313" key="2">
    <source>
        <dbReference type="EMBL" id="RXW28249.1"/>
    </source>
</evidence>
<accession>A0A4Q2E5V7</accession>
<dbReference type="AlphaFoldDB" id="A0A4Q2E5V7"/>